<dbReference type="AlphaFoldDB" id="A0A939HJE6"/>
<comment type="caution">
    <text evidence="2">The sequence shown here is derived from an EMBL/GenBank/DDBJ whole genome shotgun (WGS) entry which is preliminary data.</text>
</comment>
<dbReference type="Proteomes" id="UP000664164">
    <property type="component" value="Unassembled WGS sequence"/>
</dbReference>
<dbReference type="Gene3D" id="3.10.180.10">
    <property type="entry name" value="2,3-Dihydroxybiphenyl 1,2-Dioxygenase, domain 1"/>
    <property type="match status" value="1"/>
</dbReference>
<name>A0A939HJE6_9MICC</name>
<accession>A0A939HJE6</accession>
<reference evidence="2" key="1">
    <citation type="submission" date="2021-03" db="EMBL/GenBank/DDBJ databases">
        <title>A new species, PO-11, isolated from a karst cave deposit.</title>
        <authorList>
            <person name="Zhaoxiaoyong W."/>
        </authorList>
    </citation>
    <scope>NUCLEOTIDE SEQUENCE</scope>
    <source>
        <strain evidence="2">PO-11</strain>
    </source>
</reference>
<dbReference type="PROSITE" id="PS51819">
    <property type="entry name" value="VOC"/>
    <property type="match status" value="1"/>
</dbReference>
<proteinExistence type="predicted"/>
<protein>
    <submittedName>
        <fullName evidence="2">VOC family protein</fullName>
    </submittedName>
</protein>
<sequence length="134" mass="15069">MDENPLGSLHHVEIWVPHFERADAEWGWLLAELGYRPFQKWEHGCSWKAGGTYIVVEQSPALTGSTHRRTEAGVNHLAFHAGSRQNVDRLQGLGADFGWFVMFESKYPHAGGQDHYAAYLVNTDGYEVELVAGE</sequence>
<feature type="domain" description="VOC" evidence="1">
    <location>
        <begin position="8"/>
        <end position="133"/>
    </location>
</feature>
<dbReference type="SUPFAM" id="SSF54593">
    <property type="entry name" value="Glyoxalase/Bleomycin resistance protein/Dihydroxybiphenyl dioxygenase"/>
    <property type="match status" value="1"/>
</dbReference>
<dbReference type="InterPro" id="IPR029068">
    <property type="entry name" value="Glyas_Bleomycin-R_OHBP_Dase"/>
</dbReference>
<evidence type="ECO:0000259" key="1">
    <source>
        <dbReference type="PROSITE" id="PS51819"/>
    </source>
</evidence>
<dbReference type="InterPro" id="IPR037523">
    <property type="entry name" value="VOC_core"/>
</dbReference>
<dbReference type="EMBL" id="JAFNLL010000040">
    <property type="protein sequence ID" value="MBO1269313.1"/>
    <property type="molecule type" value="Genomic_DNA"/>
</dbReference>
<evidence type="ECO:0000313" key="2">
    <source>
        <dbReference type="EMBL" id="MBO1269313.1"/>
    </source>
</evidence>
<dbReference type="Pfam" id="PF13669">
    <property type="entry name" value="Glyoxalase_4"/>
    <property type="match status" value="1"/>
</dbReference>
<keyword evidence="3" id="KW-1185">Reference proteome</keyword>
<evidence type="ECO:0000313" key="3">
    <source>
        <dbReference type="Proteomes" id="UP000664164"/>
    </source>
</evidence>
<gene>
    <name evidence="2" type="ORF">J1902_15295</name>
</gene>
<dbReference type="RefSeq" id="WP_207617167.1">
    <property type="nucleotide sequence ID" value="NZ_JAFNLL010000040.1"/>
</dbReference>
<organism evidence="2 3">
    <name type="scientific">Arthrobacter cavernae</name>
    <dbReference type="NCBI Taxonomy" id="2817681"/>
    <lineage>
        <taxon>Bacteria</taxon>
        <taxon>Bacillati</taxon>
        <taxon>Actinomycetota</taxon>
        <taxon>Actinomycetes</taxon>
        <taxon>Micrococcales</taxon>
        <taxon>Micrococcaceae</taxon>
        <taxon>Arthrobacter</taxon>
    </lineage>
</organism>